<dbReference type="Gene3D" id="3.40.50.360">
    <property type="match status" value="1"/>
</dbReference>
<dbReference type="InterPro" id="IPR005025">
    <property type="entry name" value="FMN_Rdtase-like_dom"/>
</dbReference>
<organism evidence="4 5">
    <name type="scientific">Secundilactobacillus folii</name>
    <dbReference type="NCBI Taxonomy" id="2678357"/>
    <lineage>
        <taxon>Bacteria</taxon>
        <taxon>Bacillati</taxon>
        <taxon>Bacillota</taxon>
        <taxon>Bacilli</taxon>
        <taxon>Lactobacillales</taxon>
        <taxon>Lactobacillaceae</taxon>
        <taxon>Secundilactobacillus</taxon>
    </lineage>
</organism>
<dbReference type="PANTHER" id="PTHR43278">
    <property type="entry name" value="NAD(P)H-DEPENDENT FMN-CONTAINING OXIDOREDUCTASE YWQN-RELATED"/>
    <property type="match status" value="1"/>
</dbReference>
<evidence type="ECO:0000259" key="3">
    <source>
        <dbReference type="Pfam" id="PF03358"/>
    </source>
</evidence>
<dbReference type="PANTHER" id="PTHR43278:SF4">
    <property type="entry name" value="NAD(P)H-DEPENDENT FMN-CONTAINING OXIDOREDUCTASE YWQN-RELATED"/>
    <property type="match status" value="1"/>
</dbReference>
<feature type="domain" description="NADPH-dependent FMN reductase-like" evidence="3">
    <location>
        <begin position="3"/>
        <end position="135"/>
    </location>
</feature>
<comment type="caution">
    <text evidence="4">The sequence shown here is derived from an EMBL/GenBank/DDBJ whole genome shotgun (WGS) entry which is preliminary data.</text>
</comment>
<evidence type="ECO:0000256" key="1">
    <source>
        <dbReference type="ARBA" id="ARBA00022630"/>
    </source>
</evidence>
<keyword evidence="5" id="KW-1185">Reference proteome</keyword>
<keyword evidence="1" id="KW-0285">Flavoprotein</keyword>
<dbReference type="RefSeq" id="WP_155431525.1">
    <property type="nucleotide sequence ID" value="NZ_WNJO01000006.1"/>
</dbReference>
<dbReference type="InterPro" id="IPR029039">
    <property type="entry name" value="Flavoprotein-like_sf"/>
</dbReference>
<gene>
    <name evidence="4" type="ORF">GM612_06240</name>
</gene>
<dbReference type="SUPFAM" id="SSF52218">
    <property type="entry name" value="Flavoproteins"/>
    <property type="match status" value="1"/>
</dbReference>
<reference evidence="4 5" key="1">
    <citation type="submission" date="2019-11" db="EMBL/GenBank/DDBJ databases">
        <title>Lactobacillus sp. nov. CRM56-3, isolated from fermented tea leaves.</title>
        <authorList>
            <person name="Phuengjayaem S."/>
            <person name="Tanasupawat S."/>
        </authorList>
    </citation>
    <scope>NUCLEOTIDE SEQUENCE [LARGE SCALE GENOMIC DNA]</scope>
    <source>
        <strain evidence="4 5">CRM56-3</strain>
    </source>
</reference>
<dbReference type="InterPro" id="IPR051796">
    <property type="entry name" value="ISF_SsuE-like"/>
</dbReference>
<name>A0A7X2XV80_9LACO</name>
<evidence type="ECO:0000256" key="2">
    <source>
        <dbReference type="ARBA" id="ARBA00022643"/>
    </source>
</evidence>
<protein>
    <recommendedName>
        <fullName evidence="3">NADPH-dependent FMN reductase-like domain-containing protein</fullName>
    </recommendedName>
</protein>
<dbReference type="EMBL" id="WNJO01000006">
    <property type="protein sequence ID" value="MTV82249.1"/>
    <property type="molecule type" value="Genomic_DNA"/>
</dbReference>
<evidence type="ECO:0000313" key="4">
    <source>
        <dbReference type="EMBL" id="MTV82249.1"/>
    </source>
</evidence>
<dbReference type="Pfam" id="PF03358">
    <property type="entry name" value="FMN_red"/>
    <property type="match status" value="1"/>
</dbReference>
<dbReference type="Proteomes" id="UP000466388">
    <property type="component" value="Unassembled WGS sequence"/>
</dbReference>
<sequence>MKKIVILNGSTRIEGRTASLTASFAKGAKEKGHQVTEIRTSDLNFSGQLWSNDQYWKDNPYKHDKILALDNDLAFLSRAVDDADVLVFATPIYWWDISGSLKLAVDYLQPLLQAIGFKNFEKESVLLGVAGGSDFDLLESWYGNFEHYLNWKDLGRVLGQNKEAEAYQLGLSVE</sequence>
<evidence type="ECO:0000313" key="5">
    <source>
        <dbReference type="Proteomes" id="UP000466388"/>
    </source>
</evidence>
<keyword evidence="2" id="KW-0288">FMN</keyword>
<dbReference type="GO" id="GO:0016491">
    <property type="term" value="F:oxidoreductase activity"/>
    <property type="evidence" value="ECO:0007669"/>
    <property type="project" value="InterPro"/>
</dbReference>
<proteinExistence type="predicted"/>
<accession>A0A7X2XV80</accession>
<dbReference type="AlphaFoldDB" id="A0A7X2XV80"/>